<organism evidence="1 2">
    <name type="scientific">Spiribacter insolitus</name>
    <dbReference type="NCBI Taxonomy" id="3122417"/>
    <lineage>
        <taxon>Bacteria</taxon>
        <taxon>Pseudomonadati</taxon>
        <taxon>Pseudomonadota</taxon>
        <taxon>Gammaproteobacteria</taxon>
        <taxon>Chromatiales</taxon>
        <taxon>Ectothiorhodospiraceae</taxon>
        <taxon>Spiribacter</taxon>
    </lineage>
</organism>
<sequence length="104" mass="11813">MNKGDFDTPQSRSVLSGVRLIRTHPELDYDALEREIDRRLNRSVGVGQPHAGPPSITQSAARSSLLRGIVSRLVATRFMREELAAYPRLYRAVRRLYHGVRKAQ</sequence>
<protein>
    <submittedName>
        <fullName evidence="1">Uncharacterized protein</fullName>
    </submittedName>
</protein>
<dbReference type="EMBL" id="JBAKFF010000001">
    <property type="protein sequence ID" value="MEX0431673.1"/>
    <property type="molecule type" value="Genomic_DNA"/>
</dbReference>
<keyword evidence="2" id="KW-1185">Reference proteome</keyword>
<accession>A0ABV3TBS9</accession>
<name>A0ABV3TBS9_9GAMM</name>
<gene>
    <name evidence="1" type="ORF">V6X30_09705</name>
</gene>
<evidence type="ECO:0000313" key="2">
    <source>
        <dbReference type="Proteomes" id="UP001556637"/>
    </source>
</evidence>
<dbReference type="Proteomes" id="UP001556637">
    <property type="component" value="Unassembled WGS sequence"/>
</dbReference>
<evidence type="ECO:0000313" key="1">
    <source>
        <dbReference type="EMBL" id="MEX0431673.1"/>
    </source>
</evidence>
<dbReference type="RefSeq" id="WP_367984489.1">
    <property type="nucleotide sequence ID" value="NZ_JBAKFF010000001.1"/>
</dbReference>
<proteinExistence type="predicted"/>
<comment type="caution">
    <text evidence="1">The sequence shown here is derived from an EMBL/GenBank/DDBJ whole genome shotgun (WGS) entry which is preliminary data.</text>
</comment>
<reference evidence="1 2" key="1">
    <citation type="submission" date="2024-02" db="EMBL/GenBank/DDBJ databases">
        <title>New especies of Spiribacter isolated from saline water.</title>
        <authorList>
            <person name="Leon M.J."/>
            <person name="De La Haba R."/>
            <person name="Sanchez-Porro C."/>
            <person name="Ventosa A."/>
        </authorList>
    </citation>
    <scope>NUCLEOTIDE SEQUENCE [LARGE SCALE GENOMIC DNA]</scope>
    <source>
        <strain evidence="2">ag22IC4-189</strain>
    </source>
</reference>